<evidence type="ECO:0000313" key="4">
    <source>
        <dbReference type="Proteomes" id="UP000261500"/>
    </source>
</evidence>
<dbReference type="Ensembl" id="ENSPLAT00000012544.1">
    <property type="protein sequence ID" value="ENSPLAP00000002731.1"/>
    <property type="gene ID" value="ENSPLAG00000004071.1"/>
</dbReference>
<keyword evidence="4" id="KW-1185">Reference proteome</keyword>
<dbReference type="AlphaFoldDB" id="A0A3B3TQW9"/>
<organism evidence="3 4">
    <name type="scientific">Poecilia latipinna</name>
    <name type="common">sailfin molly</name>
    <dbReference type="NCBI Taxonomy" id="48699"/>
    <lineage>
        <taxon>Eukaryota</taxon>
        <taxon>Metazoa</taxon>
        <taxon>Chordata</taxon>
        <taxon>Craniata</taxon>
        <taxon>Vertebrata</taxon>
        <taxon>Euteleostomi</taxon>
        <taxon>Actinopterygii</taxon>
        <taxon>Neopterygii</taxon>
        <taxon>Teleostei</taxon>
        <taxon>Neoteleostei</taxon>
        <taxon>Acanthomorphata</taxon>
        <taxon>Ovalentaria</taxon>
        <taxon>Atherinomorphae</taxon>
        <taxon>Cyprinodontiformes</taxon>
        <taxon>Poeciliidae</taxon>
        <taxon>Poeciliinae</taxon>
        <taxon>Poecilia</taxon>
    </lineage>
</organism>
<feature type="coiled-coil region" evidence="1">
    <location>
        <begin position="132"/>
        <end position="184"/>
    </location>
</feature>
<dbReference type="InterPro" id="IPR032736">
    <property type="entry name" value="Hinderin"/>
</dbReference>
<dbReference type="PANTHER" id="PTHR28375">
    <property type="entry name" value="PROTEIN HINDERIN"/>
    <property type="match status" value="1"/>
</dbReference>
<feature type="compositionally biased region" description="Polar residues" evidence="2">
    <location>
        <begin position="447"/>
        <end position="461"/>
    </location>
</feature>
<dbReference type="PANTHER" id="PTHR28375:SF1">
    <property type="entry name" value="PROTEIN HINDERIN"/>
    <property type="match status" value="1"/>
</dbReference>
<sequence>MAAAAKRSGNSGIFWKNFGVDGGLKSQTPAGLDPDRIYSSRKKDTKIRVKHSTNGKNQASLKATGRKQGHYQSDYSESYTTEEALGDQRDSVPTIHSLSQPSGTHLPLPQVSNRTKGDISLKDLCFEDKRRIANLIEELARVSEEKEESVQRLKNEQGNFERKIQDLEQQNLMIAKERESLQLQYKECQELLGLYQQYLSEQQAKLNQSIAHLTHPATLTKVLGSEETPSRLSTSRANGSFSDSSCIGLAAAEAQQASLYRSPIGRRGAAETLRNPASLSCDREFSPNDGATKRHTSQKRGCRQPRICYTCERCQGSCHDTGCGTQHRRGESSCCLANCHHESFTAREHQRLPSRNIITAEAKEALTRPLLGHEDWEEKRHQLLLQKMQLELEREKLQARLAEQEERFSRQTEQLRQSRLLHSSPVQYSISKNAGSESEGPSHRDFPSTSSGNVETHSAEQNLHEKTSQAVPAPSASGKDNPLQRSRRDMATSPARTPSTQSFPTSVSVIQNIPENRLDHSLSEILDVFSPVSAPKQYKPAARRPKTAQRSSTLSGPKPGGTSLITPGGNYSHGVQQDLEESQILEDIFFIC</sequence>
<feature type="compositionally biased region" description="Polar residues" evidence="2">
    <location>
        <begin position="494"/>
        <end position="506"/>
    </location>
</feature>
<dbReference type="OrthoDB" id="5972940at2759"/>
<feature type="region of interest" description="Disordered" evidence="2">
    <location>
        <begin position="408"/>
        <end position="506"/>
    </location>
</feature>
<evidence type="ECO:0000313" key="3">
    <source>
        <dbReference type="Ensembl" id="ENSPLAP00000002731.1"/>
    </source>
</evidence>
<reference evidence="3" key="1">
    <citation type="submission" date="2025-08" db="UniProtKB">
        <authorList>
            <consortium name="Ensembl"/>
        </authorList>
    </citation>
    <scope>IDENTIFICATION</scope>
</reference>
<reference evidence="3" key="2">
    <citation type="submission" date="2025-09" db="UniProtKB">
        <authorList>
            <consortium name="Ensembl"/>
        </authorList>
    </citation>
    <scope>IDENTIFICATION</scope>
</reference>
<feature type="region of interest" description="Disordered" evidence="2">
    <location>
        <begin position="536"/>
        <end position="564"/>
    </location>
</feature>
<dbReference type="RefSeq" id="XP_014880558.1">
    <property type="nucleotide sequence ID" value="XM_015025072.1"/>
</dbReference>
<dbReference type="GeneID" id="106941920"/>
<dbReference type="Proteomes" id="UP000261500">
    <property type="component" value="Unplaced"/>
</dbReference>
<accession>A0A3B3TQW9</accession>
<protein>
    <submittedName>
        <fullName evidence="3">Zgc:162344</fullName>
    </submittedName>
</protein>
<feature type="compositionally biased region" description="Polar residues" evidence="2">
    <location>
        <begin position="94"/>
        <end position="103"/>
    </location>
</feature>
<feature type="compositionally biased region" description="Polar residues" evidence="2">
    <location>
        <begin position="411"/>
        <end position="436"/>
    </location>
</feature>
<feature type="compositionally biased region" description="Basic and acidic residues" evidence="2">
    <location>
        <begin position="33"/>
        <end position="42"/>
    </location>
</feature>
<dbReference type="STRING" id="48699.ENSPLAP00000002731"/>
<evidence type="ECO:0000256" key="2">
    <source>
        <dbReference type="SAM" id="MobiDB-lite"/>
    </source>
</evidence>
<feature type="compositionally biased region" description="Basic residues" evidence="2">
    <location>
        <begin position="43"/>
        <end position="53"/>
    </location>
</feature>
<keyword evidence="1" id="KW-0175">Coiled coil</keyword>
<feature type="compositionally biased region" description="Polar residues" evidence="2">
    <location>
        <begin position="70"/>
        <end position="81"/>
    </location>
</feature>
<feature type="region of interest" description="Disordered" evidence="2">
    <location>
        <begin position="1"/>
        <end position="113"/>
    </location>
</feature>
<name>A0A3B3TQW9_9TELE</name>
<evidence type="ECO:0000256" key="1">
    <source>
        <dbReference type="SAM" id="Coils"/>
    </source>
</evidence>
<dbReference type="Pfam" id="PF15369">
    <property type="entry name" value="KIAA1328"/>
    <property type="match status" value="2"/>
</dbReference>
<dbReference type="CTD" id="57536"/>
<dbReference type="GeneTree" id="ENSGT00940000166573"/>
<proteinExistence type="predicted"/>
<dbReference type="KEGG" id="plai:106941920"/>